<dbReference type="Proteomes" id="UP000002383">
    <property type="component" value="Chromosome"/>
</dbReference>
<proteinExistence type="predicted"/>
<gene>
    <name evidence="1" type="ordered locus">Tgr7_1026</name>
</gene>
<dbReference type="RefSeq" id="WP_012637597.1">
    <property type="nucleotide sequence ID" value="NC_011901.1"/>
</dbReference>
<dbReference type="HOGENOM" id="CLU_1895247_0_0_6"/>
<accession>B8GP24</accession>
<reference evidence="1 2" key="1">
    <citation type="journal article" date="2011" name="Stand. Genomic Sci.">
        <title>Complete genome sequence of 'Thioalkalivibrio sulfidophilus' HL-EbGr7.</title>
        <authorList>
            <person name="Muyzer G."/>
            <person name="Sorokin D.Y."/>
            <person name="Mavromatis K."/>
            <person name="Lapidus A."/>
            <person name="Clum A."/>
            <person name="Ivanova N."/>
            <person name="Pati A."/>
            <person name="d'Haeseleer P."/>
            <person name="Woyke T."/>
            <person name="Kyrpides N.C."/>
        </authorList>
    </citation>
    <scope>NUCLEOTIDE SEQUENCE [LARGE SCALE GENOMIC DNA]</scope>
    <source>
        <strain evidence="1 2">HL-EbGR7</strain>
    </source>
</reference>
<dbReference type="OrthoDB" id="8561415at2"/>
<evidence type="ECO:0000313" key="1">
    <source>
        <dbReference type="EMBL" id="ACL72113.1"/>
    </source>
</evidence>
<dbReference type="STRING" id="396588.Tgr7_1026"/>
<evidence type="ECO:0000313" key="2">
    <source>
        <dbReference type="Proteomes" id="UP000002383"/>
    </source>
</evidence>
<organism evidence="1 2">
    <name type="scientific">Thioalkalivibrio sulfidiphilus (strain HL-EbGR7)</name>
    <dbReference type="NCBI Taxonomy" id="396588"/>
    <lineage>
        <taxon>Bacteria</taxon>
        <taxon>Pseudomonadati</taxon>
        <taxon>Pseudomonadota</taxon>
        <taxon>Gammaproteobacteria</taxon>
        <taxon>Chromatiales</taxon>
        <taxon>Ectothiorhodospiraceae</taxon>
        <taxon>Thioalkalivibrio</taxon>
    </lineage>
</organism>
<name>B8GP24_THISH</name>
<sequence>MTTMLPDAIERERETLLEASMKLLRRQGFEQFEAHELPGHPQPEPVTVPVLNIHITPDLRAFHPEQGTLLGVVEPETDLGEEACGRRWQGLAAWAEKHQARLQVFVHEEDKTRARDIARHWHLDEAIIQPVPRH</sequence>
<protein>
    <submittedName>
        <fullName evidence="1">Uncharacterized protein</fullName>
    </submittedName>
</protein>
<dbReference type="EMBL" id="CP001339">
    <property type="protein sequence ID" value="ACL72113.1"/>
    <property type="molecule type" value="Genomic_DNA"/>
</dbReference>
<keyword evidence="2" id="KW-1185">Reference proteome</keyword>
<dbReference type="AlphaFoldDB" id="B8GP24"/>
<dbReference type="KEGG" id="tgr:Tgr7_1026"/>